<dbReference type="GO" id="GO:0016301">
    <property type="term" value="F:kinase activity"/>
    <property type="evidence" value="ECO:0007669"/>
    <property type="project" value="UniProtKB-KW"/>
</dbReference>
<dbReference type="EMBL" id="FNCF01000005">
    <property type="protein sequence ID" value="SDG74924.1"/>
    <property type="molecule type" value="Genomic_DNA"/>
</dbReference>
<name>A0A1G7WSP8_9ACTN</name>
<dbReference type="Gene3D" id="3.40.50.300">
    <property type="entry name" value="P-loop containing nucleotide triphosphate hydrolases"/>
    <property type="match status" value="1"/>
</dbReference>
<dbReference type="Pfam" id="PF13189">
    <property type="entry name" value="Cytidylate_kin2"/>
    <property type="match status" value="1"/>
</dbReference>
<protein>
    <submittedName>
        <fullName evidence="1">Cytidylate kinase</fullName>
    </submittedName>
</protein>
<keyword evidence="2" id="KW-1185">Reference proteome</keyword>
<gene>
    <name evidence="1" type="ORF">SAMN05660324_3488</name>
</gene>
<evidence type="ECO:0000313" key="2">
    <source>
        <dbReference type="Proteomes" id="UP000198863"/>
    </source>
</evidence>
<dbReference type="AlphaFoldDB" id="A0A1G7WSP8"/>
<dbReference type="InterPro" id="IPR027417">
    <property type="entry name" value="P-loop_NTPase"/>
</dbReference>
<dbReference type="Proteomes" id="UP000198863">
    <property type="component" value="Unassembled WGS sequence"/>
</dbReference>
<dbReference type="RefSeq" id="WP_091065967.1">
    <property type="nucleotide sequence ID" value="NZ_FNCF01000005.1"/>
</dbReference>
<proteinExistence type="predicted"/>
<organism evidence="1 2">
    <name type="scientific">Klenkia brasiliensis</name>
    <dbReference type="NCBI Taxonomy" id="333142"/>
    <lineage>
        <taxon>Bacteria</taxon>
        <taxon>Bacillati</taxon>
        <taxon>Actinomycetota</taxon>
        <taxon>Actinomycetes</taxon>
        <taxon>Geodermatophilales</taxon>
        <taxon>Geodermatophilaceae</taxon>
        <taxon>Klenkia</taxon>
    </lineage>
</organism>
<keyword evidence="1" id="KW-0418">Kinase</keyword>
<sequence length="214" mass="22527">MGVVTVSATFGCGGAEIAPAVAQRLGLPFHDRVIPAQVALRLGVPVEEAEAADESVVRGLWRVVASLGSMPDPVGGVLPDAGVPDERAFRLQTERVVTDIADGAGGVVLGRAAAMVLRDRPDALHVRLDGPPERRLAAAVAHLGRPADEVRRELQAADRARSAYVRHYHRCDPAEARHYHLVVDSTAFDHDLVVDLVVAAARARGISGEPAAGA</sequence>
<dbReference type="OrthoDB" id="3823243at2"/>
<evidence type="ECO:0000313" key="1">
    <source>
        <dbReference type="EMBL" id="SDG74924.1"/>
    </source>
</evidence>
<accession>A0A1G7WSP8</accession>
<reference evidence="2" key="1">
    <citation type="submission" date="2016-10" db="EMBL/GenBank/DDBJ databases">
        <authorList>
            <person name="Varghese N."/>
            <person name="Submissions S."/>
        </authorList>
    </citation>
    <scope>NUCLEOTIDE SEQUENCE [LARGE SCALE GENOMIC DNA]</scope>
    <source>
        <strain evidence="2">DSM 44526</strain>
    </source>
</reference>
<keyword evidence="1" id="KW-0808">Transferase</keyword>